<proteinExistence type="predicted"/>
<protein>
    <submittedName>
        <fullName evidence="1">Uncharacterized protein</fullName>
    </submittedName>
</protein>
<reference evidence="1 2" key="1">
    <citation type="journal article" date="2019" name="Commun. Biol.">
        <title>The bagworm genome reveals a unique fibroin gene that provides high tensile strength.</title>
        <authorList>
            <person name="Kono N."/>
            <person name="Nakamura H."/>
            <person name="Ohtoshi R."/>
            <person name="Tomita M."/>
            <person name="Numata K."/>
            <person name="Arakawa K."/>
        </authorList>
    </citation>
    <scope>NUCLEOTIDE SEQUENCE [LARGE SCALE GENOMIC DNA]</scope>
</reference>
<dbReference type="AlphaFoldDB" id="A0A4C1ZTE5"/>
<name>A0A4C1ZTE5_EUMVA</name>
<gene>
    <name evidence="1" type="ORF">EVAR_37379_1</name>
</gene>
<accession>A0A4C1ZTE5</accession>
<sequence length="179" mass="19952">MRLAVSEFIVYGGFMENLLMACKYCAWIANQIRDPIRLRDTDLTRFDVHTRRLRKVAKMQTCSLNNLVVIDASGSFGRSYVLSVSIRNTFYDSKGHLLLRGSSSVSSVMSLRNVCVAESTAKGPSGDFFDATIQFSRLLSAAARRERRNDSIGIVVNENLRGPRARAQRVSHSVVISTS</sequence>
<evidence type="ECO:0000313" key="1">
    <source>
        <dbReference type="EMBL" id="GBP90319.1"/>
    </source>
</evidence>
<dbReference type="Proteomes" id="UP000299102">
    <property type="component" value="Unassembled WGS sequence"/>
</dbReference>
<dbReference type="EMBL" id="BGZK01002076">
    <property type="protein sequence ID" value="GBP90319.1"/>
    <property type="molecule type" value="Genomic_DNA"/>
</dbReference>
<comment type="caution">
    <text evidence="1">The sequence shown here is derived from an EMBL/GenBank/DDBJ whole genome shotgun (WGS) entry which is preliminary data.</text>
</comment>
<keyword evidence="2" id="KW-1185">Reference proteome</keyword>
<evidence type="ECO:0000313" key="2">
    <source>
        <dbReference type="Proteomes" id="UP000299102"/>
    </source>
</evidence>
<organism evidence="1 2">
    <name type="scientific">Eumeta variegata</name>
    <name type="common">Bagworm moth</name>
    <name type="synonym">Eumeta japonica</name>
    <dbReference type="NCBI Taxonomy" id="151549"/>
    <lineage>
        <taxon>Eukaryota</taxon>
        <taxon>Metazoa</taxon>
        <taxon>Ecdysozoa</taxon>
        <taxon>Arthropoda</taxon>
        <taxon>Hexapoda</taxon>
        <taxon>Insecta</taxon>
        <taxon>Pterygota</taxon>
        <taxon>Neoptera</taxon>
        <taxon>Endopterygota</taxon>
        <taxon>Lepidoptera</taxon>
        <taxon>Glossata</taxon>
        <taxon>Ditrysia</taxon>
        <taxon>Tineoidea</taxon>
        <taxon>Psychidae</taxon>
        <taxon>Oiketicinae</taxon>
        <taxon>Eumeta</taxon>
    </lineage>
</organism>